<reference evidence="7 8" key="1">
    <citation type="submission" date="2016-07" db="EMBL/GenBank/DDBJ databases">
        <title>Pervasive Adenine N6-methylation of Active Genes in Fungi.</title>
        <authorList>
            <consortium name="DOE Joint Genome Institute"/>
            <person name="Mondo S.J."/>
            <person name="Dannebaum R.O."/>
            <person name="Kuo R.C."/>
            <person name="Labutti K."/>
            <person name="Haridas S."/>
            <person name="Kuo A."/>
            <person name="Salamov A."/>
            <person name="Ahrendt S.R."/>
            <person name="Lipzen A."/>
            <person name="Sullivan W."/>
            <person name="Andreopoulos W.B."/>
            <person name="Clum A."/>
            <person name="Lindquist E."/>
            <person name="Daum C."/>
            <person name="Ramamoorthy G.K."/>
            <person name="Gryganskyi A."/>
            <person name="Culley D."/>
            <person name="Magnuson J.K."/>
            <person name="James T.Y."/>
            <person name="O'Malley M.A."/>
            <person name="Stajich J.E."/>
            <person name="Spatafora J.W."/>
            <person name="Visel A."/>
            <person name="Grigoriev I.V."/>
        </authorList>
    </citation>
    <scope>NUCLEOTIDE SEQUENCE [LARGE SCALE GENOMIC DNA]</scope>
    <source>
        <strain evidence="7 8">JEL800</strain>
    </source>
</reference>
<dbReference type="InterPro" id="IPR013088">
    <property type="entry name" value="Znf_NHR/GATA"/>
</dbReference>
<evidence type="ECO:0000259" key="6">
    <source>
        <dbReference type="PROSITE" id="PS50114"/>
    </source>
</evidence>
<dbReference type="SMART" id="SM00401">
    <property type="entry name" value="ZnF_GATA"/>
    <property type="match status" value="1"/>
</dbReference>
<feature type="region of interest" description="Disordered" evidence="5">
    <location>
        <begin position="282"/>
        <end position="321"/>
    </location>
</feature>
<dbReference type="InterPro" id="IPR051140">
    <property type="entry name" value="GATA_TF"/>
</dbReference>
<dbReference type="GO" id="GO:0043565">
    <property type="term" value="F:sequence-specific DNA binding"/>
    <property type="evidence" value="ECO:0007669"/>
    <property type="project" value="InterPro"/>
</dbReference>
<dbReference type="OrthoDB" id="21449at2759"/>
<dbReference type="EMBL" id="MCGO01000179">
    <property type="protein sequence ID" value="ORY22530.1"/>
    <property type="molecule type" value="Genomic_DNA"/>
</dbReference>
<evidence type="ECO:0000313" key="7">
    <source>
        <dbReference type="EMBL" id="ORY22530.1"/>
    </source>
</evidence>
<keyword evidence="3" id="KW-0862">Zinc</keyword>
<dbReference type="GO" id="GO:0006355">
    <property type="term" value="P:regulation of DNA-templated transcription"/>
    <property type="evidence" value="ECO:0007669"/>
    <property type="project" value="InterPro"/>
</dbReference>
<dbReference type="CDD" id="cd00202">
    <property type="entry name" value="ZnF_GATA"/>
    <property type="match status" value="1"/>
</dbReference>
<dbReference type="PROSITE" id="PS50114">
    <property type="entry name" value="GATA_ZN_FINGER_2"/>
    <property type="match status" value="1"/>
</dbReference>
<dbReference type="PANTHER" id="PTHR45658:SF18">
    <property type="entry name" value="PROTEIN GAT2"/>
    <property type="match status" value="1"/>
</dbReference>
<evidence type="ECO:0000313" key="8">
    <source>
        <dbReference type="Proteomes" id="UP000193642"/>
    </source>
</evidence>
<comment type="caution">
    <text evidence="7">The sequence shown here is derived from an EMBL/GenBank/DDBJ whole genome shotgun (WGS) entry which is preliminary data.</text>
</comment>
<dbReference type="InterPro" id="IPR000679">
    <property type="entry name" value="Znf_GATA"/>
</dbReference>
<evidence type="ECO:0000256" key="1">
    <source>
        <dbReference type="ARBA" id="ARBA00022723"/>
    </source>
</evidence>
<dbReference type="SUPFAM" id="SSF57716">
    <property type="entry name" value="Glucocorticoid receptor-like (DNA-binding domain)"/>
    <property type="match status" value="1"/>
</dbReference>
<evidence type="ECO:0000256" key="3">
    <source>
        <dbReference type="ARBA" id="ARBA00022833"/>
    </source>
</evidence>
<protein>
    <recommendedName>
        <fullName evidence="6">GATA-type domain-containing protein</fullName>
    </recommendedName>
</protein>
<dbReference type="STRING" id="329046.A0A1Y2AJQ1"/>
<dbReference type="Pfam" id="PF00320">
    <property type="entry name" value="GATA"/>
    <property type="match status" value="1"/>
</dbReference>
<name>A0A1Y2AJQ1_9FUNG</name>
<accession>A0A1Y2AJQ1</accession>
<feature type="domain" description="GATA-type" evidence="6">
    <location>
        <begin position="197"/>
        <end position="233"/>
    </location>
</feature>
<organism evidence="7 8">
    <name type="scientific">Rhizoclosmatium globosum</name>
    <dbReference type="NCBI Taxonomy" id="329046"/>
    <lineage>
        <taxon>Eukaryota</taxon>
        <taxon>Fungi</taxon>
        <taxon>Fungi incertae sedis</taxon>
        <taxon>Chytridiomycota</taxon>
        <taxon>Chytridiomycota incertae sedis</taxon>
        <taxon>Chytridiomycetes</taxon>
        <taxon>Chytridiales</taxon>
        <taxon>Chytriomycetaceae</taxon>
        <taxon>Rhizoclosmatium</taxon>
    </lineage>
</organism>
<keyword evidence="2 4" id="KW-0863">Zinc-finger</keyword>
<dbReference type="PANTHER" id="PTHR45658">
    <property type="entry name" value="GATA TRANSCRIPTION FACTOR"/>
    <property type="match status" value="1"/>
</dbReference>
<feature type="compositionally biased region" description="Basic and acidic residues" evidence="5">
    <location>
        <begin position="282"/>
        <end position="293"/>
    </location>
</feature>
<dbReference type="Proteomes" id="UP000193642">
    <property type="component" value="Unassembled WGS sequence"/>
</dbReference>
<evidence type="ECO:0000256" key="4">
    <source>
        <dbReference type="PROSITE-ProRule" id="PRU00094"/>
    </source>
</evidence>
<evidence type="ECO:0000256" key="5">
    <source>
        <dbReference type="SAM" id="MobiDB-lite"/>
    </source>
</evidence>
<gene>
    <name evidence="7" type="ORF">BCR33DRAFT_728711</name>
</gene>
<evidence type="ECO:0000256" key="2">
    <source>
        <dbReference type="ARBA" id="ARBA00022771"/>
    </source>
</evidence>
<sequence length="348" mass="38068">MFEVSLDTYVRALEHVERLATDLFEAYQTNDRLQYEIHGLKALVAAQAKELNNANQKTLDLASCLPRDSRDSAEELETDESGGEYYCLAEGCLDAVIPFKSTTLLAEHHAKAHAIPQQLEQTPSAEALVPEKTASSASSRPLRPKPKKKLPNQLLTPKSTPSTTSSSSIPTTTASTPSTRPPLSTKKPMAPTPTTTPQTSRSCLNCSATETPMWRNGPYEHTWCCNRCGIKWKRGHLKEWPRWAPSRTATATRIMNLNAHKRSISKSKIDSVAVMVSPEPRRDTFDPILHESNTEEGDEDEQQMDDGKAVPPSPTLSPSLVPTLSAAPSIISLSGILPSSICDTPIDA</sequence>
<dbReference type="PROSITE" id="PS00344">
    <property type="entry name" value="GATA_ZN_FINGER_1"/>
    <property type="match status" value="1"/>
</dbReference>
<keyword evidence="8" id="KW-1185">Reference proteome</keyword>
<feature type="compositionally biased region" description="Acidic residues" evidence="5">
    <location>
        <begin position="294"/>
        <end position="304"/>
    </location>
</feature>
<dbReference type="AlphaFoldDB" id="A0A1Y2AJQ1"/>
<feature type="compositionally biased region" description="Low complexity" evidence="5">
    <location>
        <begin position="154"/>
        <end position="199"/>
    </location>
</feature>
<keyword evidence="1" id="KW-0479">Metal-binding</keyword>
<feature type="region of interest" description="Disordered" evidence="5">
    <location>
        <begin position="118"/>
        <end position="204"/>
    </location>
</feature>
<dbReference type="Gene3D" id="3.30.50.10">
    <property type="entry name" value="Erythroid Transcription Factor GATA-1, subunit A"/>
    <property type="match status" value="1"/>
</dbReference>
<proteinExistence type="predicted"/>
<dbReference type="GO" id="GO:0008270">
    <property type="term" value="F:zinc ion binding"/>
    <property type="evidence" value="ECO:0007669"/>
    <property type="project" value="UniProtKB-KW"/>
</dbReference>